<dbReference type="Proteomes" id="UP000219621">
    <property type="component" value="Unassembled WGS sequence"/>
</dbReference>
<proteinExistence type="predicted"/>
<evidence type="ECO:0000313" key="1">
    <source>
        <dbReference type="EMBL" id="SOD96190.1"/>
    </source>
</evidence>
<sequence>MAKSKTEIIHDIEQLIVRNGGKWGEWYVGMCADPKTQLVSRHNFKQGTDIGAIRTANTEIQAQEVVEFFMRTRRTKGHGDSFNAGDIYVYAYRMSRHTKP</sequence>
<keyword evidence="2" id="KW-1185">Reference proteome</keyword>
<dbReference type="OrthoDB" id="7364589at2"/>
<dbReference type="AlphaFoldDB" id="A0A286GL05"/>
<dbReference type="EMBL" id="OCNJ01000005">
    <property type="protein sequence ID" value="SOD96190.1"/>
    <property type="molecule type" value="Genomic_DNA"/>
</dbReference>
<protein>
    <submittedName>
        <fullName evidence="1">Uncharacterized protein</fullName>
    </submittedName>
</protein>
<dbReference type="RefSeq" id="WP_097279576.1">
    <property type="nucleotide sequence ID" value="NZ_OCNJ01000005.1"/>
</dbReference>
<organism evidence="1 2">
    <name type="scientific">Caenispirillum bisanense</name>
    <dbReference type="NCBI Taxonomy" id="414052"/>
    <lineage>
        <taxon>Bacteria</taxon>
        <taxon>Pseudomonadati</taxon>
        <taxon>Pseudomonadota</taxon>
        <taxon>Alphaproteobacteria</taxon>
        <taxon>Rhodospirillales</taxon>
        <taxon>Novispirillaceae</taxon>
        <taxon>Caenispirillum</taxon>
    </lineage>
</organism>
<name>A0A286GL05_9PROT</name>
<accession>A0A286GL05</accession>
<evidence type="ECO:0000313" key="2">
    <source>
        <dbReference type="Proteomes" id="UP000219621"/>
    </source>
</evidence>
<reference evidence="2" key="1">
    <citation type="submission" date="2017-09" db="EMBL/GenBank/DDBJ databases">
        <authorList>
            <person name="Varghese N."/>
            <person name="Submissions S."/>
        </authorList>
    </citation>
    <scope>NUCLEOTIDE SEQUENCE [LARGE SCALE GENOMIC DNA]</scope>
    <source>
        <strain evidence="2">USBA 140</strain>
    </source>
</reference>
<gene>
    <name evidence="1" type="ORF">SAMN05421508_105200</name>
</gene>